<comment type="subcellular location">
    <subcellularLocation>
        <location evidence="7">Cytoplasm</location>
    </subcellularLocation>
</comment>
<dbReference type="NCBIfam" id="TIGR02729">
    <property type="entry name" value="Obg_CgtA"/>
    <property type="match status" value="1"/>
</dbReference>
<evidence type="ECO:0000259" key="8">
    <source>
        <dbReference type="PROSITE" id="PS51710"/>
    </source>
</evidence>
<feature type="domain" description="Obg" evidence="9">
    <location>
        <begin position="1"/>
        <end position="154"/>
    </location>
</feature>
<dbReference type="InterPro" id="IPR045086">
    <property type="entry name" value="OBG_GTPase"/>
</dbReference>
<dbReference type="EMBL" id="MFDH01000037">
    <property type="protein sequence ID" value="OGE34247.1"/>
    <property type="molecule type" value="Genomic_DNA"/>
</dbReference>
<feature type="domain" description="OBG-type G" evidence="8">
    <location>
        <begin position="155"/>
        <end position="314"/>
    </location>
</feature>
<evidence type="ECO:0000313" key="10">
    <source>
        <dbReference type="EMBL" id="OGE34247.1"/>
    </source>
</evidence>
<dbReference type="PANTHER" id="PTHR11702:SF31">
    <property type="entry name" value="MITOCHONDRIAL RIBOSOME-ASSOCIATED GTPASE 2"/>
    <property type="match status" value="1"/>
</dbReference>
<dbReference type="AlphaFoldDB" id="A0A1F5JZU0"/>
<dbReference type="Proteomes" id="UP000176405">
    <property type="component" value="Unassembled WGS sequence"/>
</dbReference>
<dbReference type="Pfam" id="PF01018">
    <property type="entry name" value="GTP1_OBG"/>
    <property type="match status" value="1"/>
</dbReference>
<dbReference type="InterPro" id="IPR006073">
    <property type="entry name" value="GTP-bd"/>
</dbReference>
<evidence type="ECO:0000256" key="6">
    <source>
        <dbReference type="ARBA" id="ARBA00023134"/>
    </source>
</evidence>
<feature type="binding site" evidence="7">
    <location>
        <begin position="186"/>
        <end position="190"/>
    </location>
    <ligand>
        <name>GTP</name>
        <dbReference type="ChEBI" id="CHEBI:37565"/>
    </ligand>
</feature>
<name>A0A1F5JZU0_9BACT</name>
<dbReference type="HAMAP" id="MF_01454">
    <property type="entry name" value="GTPase_Obg"/>
    <property type="match status" value="1"/>
</dbReference>
<evidence type="ECO:0000256" key="7">
    <source>
        <dbReference type="HAMAP-Rule" id="MF_01454"/>
    </source>
</evidence>
<evidence type="ECO:0000259" key="9">
    <source>
        <dbReference type="PROSITE" id="PS51883"/>
    </source>
</evidence>
<evidence type="ECO:0000256" key="2">
    <source>
        <dbReference type="ARBA" id="ARBA00022490"/>
    </source>
</evidence>
<dbReference type="NCBIfam" id="NF008956">
    <property type="entry name" value="PRK12299.1"/>
    <property type="match status" value="1"/>
</dbReference>
<keyword evidence="2 7" id="KW-0963">Cytoplasm</keyword>
<dbReference type="PROSITE" id="PS51883">
    <property type="entry name" value="OBG"/>
    <property type="match status" value="1"/>
</dbReference>
<dbReference type="EC" id="3.6.5.-" evidence="7"/>
<dbReference type="Gene3D" id="2.70.210.12">
    <property type="entry name" value="GTP1/OBG domain"/>
    <property type="match status" value="1"/>
</dbReference>
<comment type="cofactor">
    <cofactor evidence="7">
        <name>Mg(2+)</name>
        <dbReference type="ChEBI" id="CHEBI:18420"/>
    </cofactor>
</comment>
<keyword evidence="7" id="KW-0479">Metal-binding</keyword>
<feature type="binding site" evidence="7">
    <location>
        <begin position="203"/>
        <end position="206"/>
    </location>
    <ligand>
        <name>GTP</name>
        <dbReference type="ChEBI" id="CHEBI:37565"/>
    </ligand>
</feature>
<dbReference type="InterPro" id="IPR036726">
    <property type="entry name" value="GTP1_OBG_dom_sf"/>
</dbReference>
<dbReference type="SUPFAM" id="SSF82051">
    <property type="entry name" value="Obg GTP-binding protein N-terminal domain"/>
    <property type="match status" value="1"/>
</dbReference>
<dbReference type="GO" id="GO:0042254">
    <property type="term" value="P:ribosome biogenesis"/>
    <property type="evidence" value="ECO:0007669"/>
    <property type="project" value="UniProtKB-UniRule"/>
</dbReference>
<dbReference type="GO" id="GO:0000287">
    <property type="term" value="F:magnesium ion binding"/>
    <property type="evidence" value="ECO:0007669"/>
    <property type="project" value="InterPro"/>
</dbReference>
<sequence>MLIDEVDIILRAGHGGAGKVSFYPKEKAGPDGGNGGRGGDIYINTTSDLTALNQFTKKKIIEAERGEPGSTFCKSGRDGKDIEIAMPVGTVIKDKLSGDETEFNQVGERVLICKGGIGGRGNAELKSARRTTPMHAQKGMPGQERELSVVLKLIADFGLIGLPNSGKSSLLNELTAASVKVADYPFTTLEPNLGVLDGKIIADIPGLIEGASEGKGLGIKFLKHIEKVGLLLHTVAVESEDIEGDYQSVIHELETYNPELIKKKEIILLTKSDLVDKKQLEDTQKRLKKFKKQILPVSIYDFESIERLKEVLNS</sequence>
<keyword evidence="4 7" id="KW-0378">Hydrolase</keyword>
<proteinExistence type="inferred from homology"/>
<keyword evidence="3 7" id="KW-0547">Nucleotide-binding</keyword>
<feature type="binding site" evidence="7">
    <location>
        <begin position="161"/>
        <end position="168"/>
    </location>
    <ligand>
        <name>GTP</name>
        <dbReference type="ChEBI" id="CHEBI:37565"/>
    </ligand>
</feature>
<dbReference type="GO" id="GO:0003924">
    <property type="term" value="F:GTPase activity"/>
    <property type="evidence" value="ECO:0007669"/>
    <property type="project" value="UniProtKB-UniRule"/>
</dbReference>
<dbReference type="FunFam" id="2.70.210.12:FF:000001">
    <property type="entry name" value="GTPase Obg"/>
    <property type="match status" value="1"/>
</dbReference>
<reference evidence="10 11" key="1">
    <citation type="journal article" date="2016" name="Nat. Commun.">
        <title>Thousands of microbial genomes shed light on interconnected biogeochemical processes in an aquifer system.</title>
        <authorList>
            <person name="Anantharaman K."/>
            <person name="Brown C.T."/>
            <person name="Hug L.A."/>
            <person name="Sharon I."/>
            <person name="Castelle C.J."/>
            <person name="Probst A.J."/>
            <person name="Thomas B.C."/>
            <person name="Singh A."/>
            <person name="Wilkins M.J."/>
            <person name="Karaoz U."/>
            <person name="Brodie E.L."/>
            <person name="Williams K.H."/>
            <person name="Hubbard S.S."/>
            <person name="Banfield J.F."/>
        </authorList>
    </citation>
    <scope>NUCLEOTIDE SEQUENCE [LARGE SCALE GENOMIC DNA]</scope>
</reference>
<comment type="similarity">
    <text evidence="1 7">Belongs to the TRAFAC class OBG-HflX-like GTPase superfamily. OBG GTPase family.</text>
</comment>
<accession>A0A1F5JZU0</accession>
<comment type="function">
    <text evidence="7">An essential GTPase which binds GTP, GDP and possibly (p)ppGpp with moderate affinity, with high nucleotide exchange rates and a fairly low GTP hydrolysis rate. Plays a role in control of the cell cycle, stress response, ribosome biogenesis and in those bacteria that undergo differentiation, in morphogenesis control.</text>
</comment>
<dbReference type="STRING" id="1797780.A3E45_04630"/>
<dbReference type="SUPFAM" id="SSF52540">
    <property type="entry name" value="P-loop containing nucleoside triphosphate hydrolases"/>
    <property type="match status" value="1"/>
</dbReference>
<feature type="binding site" evidence="7">
    <location>
        <position position="188"/>
    </location>
    <ligand>
        <name>Mg(2+)</name>
        <dbReference type="ChEBI" id="CHEBI:18420"/>
    </ligand>
</feature>
<organism evidence="10 11">
    <name type="scientific">Candidatus Daviesbacteria bacterium RIFCSPHIGHO2_12_FULL_43_11</name>
    <dbReference type="NCBI Taxonomy" id="1797780"/>
    <lineage>
        <taxon>Bacteria</taxon>
        <taxon>Candidatus Daviesiibacteriota</taxon>
    </lineage>
</organism>
<keyword evidence="6 7" id="KW-0342">GTP-binding</keyword>
<dbReference type="Pfam" id="PF01926">
    <property type="entry name" value="MMR_HSR1"/>
    <property type="match status" value="1"/>
</dbReference>
<dbReference type="InterPro" id="IPR014100">
    <property type="entry name" value="GTP-bd_Obg/CgtA"/>
</dbReference>
<dbReference type="PANTHER" id="PTHR11702">
    <property type="entry name" value="DEVELOPMENTALLY REGULATED GTP-BINDING PROTEIN-RELATED"/>
    <property type="match status" value="1"/>
</dbReference>
<dbReference type="GO" id="GO:0005525">
    <property type="term" value="F:GTP binding"/>
    <property type="evidence" value="ECO:0007669"/>
    <property type="project" value="UniProtKB-UniRule"/>
</dbReference>
<keyword evidence="5 7" id="KW-0460">Magnesium</keyword>
<evidence type="ECO:0000256" key="1">
    <source>
        <dbReference type="ARBA" id="ARBA00007699"/>
    </source>
</evidence>
<dbReference type="InterPro" id="IPR027417">
    <property type="entry name" value="P-loop_NTPase"/>
</dbReference>
<comment type="subunit">
    <text evidence="7">Monomer.</text>
</comment>
<gene>
    <name evidence="7" type="primary">obg</name>
    <name evidence="10" type="ORF">A3E45_04630</name>
</gene>
<dbReference type="InterPro" id="IPR031167">
    <property type="entry name" value="G_OBG"/>
</dbReference>
<dbReference type="CDD" id="cd01898">
    <property type="entry name" value="Obg"/>
    <property type="match status" value="1"/>
</dbReference>
<evidence type="ECO:0000313" key="11">
    <source>
        <dbReference type="Proteomes" id="UP000176405"/>
    </source>
</evidence>
<dbReference type="GO" id="GO:0005737">
    <property type="term" value="C:cytoplasm"/>
    <property type="evidence" value="ECO:0007669"/>
    <property type="project" value="UniProtKB-SubCell"/>
</dbReference>
<dbReference type="InterPro" id="IPR006074">
    <property type="entry name" value="GTP1-OBG_CS"/>
</dbReference>
<evidence type="ECO:0000256" key="4">
    <source>
        <dbReference type="ARBA" id="ARBA00022801"/>
    </source>
</evidence>
<feature type="binding site" evidence="7">
    <location>
        <begin position="270"/>
        <end position="273"/>
    </location>
    <ligand>
        <name>GTP</name>
        <dbReference type="ChEBI" id="CHEBI:37565"/>
    </ligand>
</feature>
<feature type="binding site" evidence="7">
    <location>
        <begin position="298"/>
        <end position="300"/>
    </location>
    <ligand>
        <name>GTP</name>
        <dbReference type="ChEBI" id="CHEBI:37565"/>
    </ligand>
</feature>
<dbReference type="PROSITE" id="PS51710">
    <property type="entry name" value="G_OBG"/>
    <property type="match status" value="1"/>
</dbReference>
<comment type="caution">
    <text evidence="10">The sequence shown here is derived from an EMBL/GenBank/DDBJ whole genome shotgun (WGS) entry which is preliminary data.</text>
</comment>
<feature type="binding site" evidence="7">
    <location>
        <position position="168"/>
    </location>
    <ligand>
        <name>Mg(2+)</name>
        <dbReference type="ChEBI" id="CHEBI:18420"/>
    </ligand>
</feature>
<dbReference type="PRINTS" id="PR00326">
    <property type="entry name" value="GTP1OBG"/>
</dbReference>
<dbReference type="PIRSF" id="PIRSF002401">
    <property type="entry name" value="GTP_bd_Obg/CgtA"/>
    <property type="match status" value="1"/>
</dbReference>
<protein>
    <recommendedName>
        <fullName evidence="7">GTPase Obg</fullName>
        <ecNumber evidence="7">3.6.5.-</ecNumber>
    </recommendedName>
    <alternativeName>
        <fullName evidence="7">GTP-binding protein Obg</fullName>
    </alternativeName>
</protein>
<dbReference type="PROSITE" id="PS00905">
    <property type="entry name" value="GTP1_OBG"/>
    <property type="match status" value="1"/>
</dbReference>
<evidence type="ECO:0000256" key="5">
    <source>
        <dbReference type="ARBA" id="ARBA00022842"/>
    </source>
</evidence>
<dbReference type="InterPro" id="IPR006169">
    <property type="entry name" value="GTP1_OBG_dom"/>
</dbReference>
<evidence type="ECO:0000256" key="3">
    <source>
        <dbReference type="ARBA" id="ARBA00022741"/>
    </source>
</evidence>
<dbReference type="Gene3D" id="3.40.50.300">
    <property type="entry name" value="P-loop containing nucleotide triphosphate hydrolases"/>
    <property type="match status" value="1"/>
</dbReference>